<name>A0A1X1EMH4_PANCY</name>
<accession>A0A1X1EMH4</accession>
<keyword evidence="2" id="KW-1185">Reference proteome</keyword>
<dbReference type="InterPro" id="IPR009811">
    <property type="entry name" value="DUF1380"/>
</dbReference>
<dbReference type="EMBL" id="MLJI01000002">
    <property type="protein sequence ID" value="ORM90125.1"/>
    <property type="molecule type" value="Genomic_DNA"/>
</dbReference>
<evidence type="ECO:0000313" key="1">
    <source>
        <dbReference type="EMBL" id="ORM90125.1"/>
    </source>
</evidence>
<evidence type="ECO:0008006" key="3">
    <source>
        <dbReference type="Google" id="ProtNLM"/>
    </source>
</evidence>
<gene>
    <name evidence="1" type="ORF">HA50_26540</name>
</gene>
<dbReference type="AlphaFoldDB" id="A0A1X1EMH4"/>
<dbReference type="RefSeq" id="WP_084879849.1">
    <property type="nucleotide sequence ID" value="NZ_JAGGMY010000007.1"/>
</dbReference>
<dbReference type="Pfam" id="PF07128">
    <property type="entry name" value="DUF1380"/>
    <property type="match status" value="1"/>
</dbReference>
<organism evidence="1 2">
    <name type="scientific">Pantoea cypripedii</name>
    <name type="common">Pectobacterium cypripedii</name>
    <name type="synonym">Erwinia cypripedii</name>
    <dbReference type="NCBI Taxonomy" id="55209"/>
    <lineage>
        <taxon>Bacteria</taxon>
        <taxon>Pseudomonadati</taxon>
        <taxon>Pseudomonadota</taxon>
        <taxon>Gammaproteobacteria</taxon>
        <taxon>Enterobacterales</taxon>
        <taxon>Erwiniaceae</taxon>
        <taxon>Pantoea</taxon>
    </lineage>
</organism>
<protein>
    <recommendedName>
        <fullName evidence="3">DUF1380 domain-containing protein</fullName>
    </recommendedName>
</protein>
<sequence>MYGTVNALCAKLLQQYRADELITLIVWTKEDVMAVLDGSGLTEDGAAEMLSMMDSLGGLHEYGVGEDTLRVLLDNIREQEAQTREVSVPAAALEKVLRVAGDYMRREDAEGGEGSAMRRWPYENAAIKVAQAALDK</sequence>
<evidence type="ECO:0000313" key="2">
    <source>
        <dbReference type="Proteomes" id="UP000193749"/>
    </source>
</evidence>
<dbReference type="Proteomes" id="UP000193749">
    <property type="component" value="Unassembled WGS sequence"/>
</dbReference>
<dbReference type="OrthoDB" id="6547742at2"/>
<reference evidence="1 2" key="1">
    <citation type="journal article" date="2017" name="Antonie Van Leeuwenhoek">
        <title>Phylogenomic resolution of the bacterial genus Pantoea and its relationship with Erwinia and Tatumella.</title>
        <authorList>
            <person name="Palmer M."/>
            <person name="Steenkamp E.T."/>
            <person name="Coetzee M.P."/>
            <person name="Chan W.Y."/>
            <person name="van Zyl E."/>
            <person name="De Maayer P."/>
            <person name="Coutinho T.A."/>
            <person name="Blom J."/>
            <person name="Smits T.H."/>
            <person name="Duffy B."/>
            <person name="Venter S.N."/>
        </authorList>
    </citation>
    <scope>NUCLEOTIDE SEQUENCE [LARGE SCALE GENOMIC DNA]</scope>
    <source>
        <strain evidence="1 2">LMG 2657</strain>
    </source>
</reference>
<comment type="caution">
    <text evidence="1">The sequence shown here is derived from an EMBL/GenBank/DDBJ whole genome shotgun (WGS) entry which is preliminary data.</text>
</comment>
<proteinExistence type="predicted"/>